<feature type="transmembrane region" description="Helical" evidence="5">
    <location>
        <begin position="355"/>
        <end position="379"/>
    </location>
</feature>
<evidence type="ECO:0000313" key="7">
    <source>
        <dbReference type="EMBL" id="MDL9978265.1"/>
    </source>
</evidence>
<dbReference type="EMBL" id="JASXSZ010000001">
    <property type="protein sequence ID" value="MDL9978265.1"/>
    <property type="molecule type" value="Genomic_DNA"/>
</dbReference>
<feature type="transmembrane region" description="Helical" evidence="5">
    <location>
        <begin position="47"/>
        <end position="75"/>
    </location>
</feature>
<feature type="transmembrane region" description="Helical" evidence="5">
    <location>
        <begin position="242"/>
        <end position="270"/>
    </location>
</feature>
<name>A0ABT7MUY3_9MICO</name>
<feature type="transmembrane region" description="Helical" evidence="5">
    <location>
        <begin position="87"/>
        <end position="105"/>
    </location>
</feature>
<feature type="transmembrane region" description="Helical" evidence="5">
    <location>
        <begin position="144"/>
        <end position="161"/>
    </location>
</feature>
<sequence length="443" mass="48369">MRTDVWFARLAEWWAGAWRWMLMAAGAVVAVYILLTRVPDQSFVTSIALAGLVIAAALTARTSLAIALMAVPALFIPLRAGLGGADLSVSDLALAAAFGTAILLGNRNYSRPLRAMLWLDLVYQFATLLTVIVVPYTANTVEWFHAWLLVSGALIAGWALGRGGYARLAFLLMIWAGCVIAVGTVIGGLVQYVHGDFGPVYPSWPFGMQKNFAGTVMAFVALIAYANPAWMALSIGWARFTFWFLCIGIVMTQSRQALAGLIVAIVIIALRKSAGGVRHSRFILLLLIPGVWMIVSMVLDQISSDNVFNSVHQRFEWLRAMYGYWKEAPVFGHGLRFWTQGGWADFQPPQAEIEVLVSVGAVGLLAFLVMWVGMLIVLWRVDPVYGTLAFAAILSRLVQAQFDLFWVAAAVSIPFVIAGICLGAQALQRTRDEELLKAEAALV</sequence>
<keyword evidence="2 5" id="KW-0812">Transmembrane</keyword>
<comment type="caution">
    <text evidence="7">The sequence shown here is derived from an EMBL/GenBank/DDBJ whole genome shotgun (WGS) entry which is preliminary data.</text>
</comment>
<feature type="transmembrane region" description="Helical" evidence="5">
    <location>
        <begin position="117"/>
        <end position="138"/>
    </location>
</feature>
<gene>
    <name evidence="7" type="ORF">QSV35_02880</name>
</gene>
<dbReference type="PANTHER" id="PTHR37422">
    <property type="entry name" value="TEICHURONIC ACID BIOSYNTHESIS PROTEIN TUAE"/>
    <property type="match status" value="1"/>
</dbReference>
<comment type="subcellular location">
    <subcellularLocation>
        <location evidence="1">Membrane</location>
        <topology evidence="1">Multi-pass membrane protein</topology>
    </subcellularLocation>
</comment>
<feature type="transmembrane region" description="Helical" evidence="5">
    <location>
        <begin position="168"/>
        <end position="192"/>
    </location>
</feature>
<dbReference type="RefSeq" id="WP_286286518.1">
    <property type="nucleotide sequence ID" value="NZ_JASXSZ010000001.1"/>
</dbReference>
<dbReference type="PANTHER" id="PTHR37422:SF13">
    <property type="entry name" value="LIPOPOLYSACCHARIDE BIOSYNTHESIS PROTEIN PA4999-RELATED"/>
    <property type="match status" value="1"/>
</dbReference>
<organism evidence="7 8">
    <name type="scientific">Microbacterium candidum</name>
    <dbReference type="NCBI Taxonomy" id="3041922"/>
    <lineage>
        <taxon>Bacteria</taxon>
        <taxon>Bacillati</taxon>
        <taxon>Actinomycetota</taxon>
        <taxon>Actinomycetes</taxon>
        <taxon>Micrococcales</taxon>
        <taxon>Microbacteriaceae</taxon>
        <taxon>Microbacterium</taxon>
    </lineage>
</organism>
<protein>
    <submittedName>
        <fullName evidence="7">O-antigen ligase domain-containing protein</fullName>
    </submittedName>
</protein>
<evidence type="ECO:0000256" key="1">
    <source>
        <dbReference type="ARBA" id="ARBA00004141"/>
    </source>
</evidence>
<feature type="domain" description="O-antigen ligase-related" evidence="6">
    <location>
        <begin position="240"/>
        <end position="347"/>
    </location>
</feature>
<evidence type="ECO:0000313" key="8">
    <source>
        <dbReference type="Proteomes" id="UP001235064"/>
    </source>
</evidence>
<keyword evidence="8" id="KW-1185">Reference proteome</keyword>
<reference evidence="7 8" key="1">
    <citation type="submission" date="2023-06" db="EMBL/GenBank/DDBJ databases">
        <title>Microbacterium sp. nov., isolated from a waste landfill.</title>
        <authorList>
            <person name="Wen W."/>
        </authorList>
    </citation>
    <scope>NUCLEOTIDE SEQUENCE [LARGE SCALE GENOMIC DNA]</scope>
    <source>
        <strain evidence="7 8">ASV49</strain>
    </source>
</reference>
<dbReference type="InterPro" id="IPR007016">
    <property type="entry name" value="O-antigen_ligase-rel_domated"/>
</dbReference>
<feature type="transmembrane region" description="Helical" evidence="5">
    <location>
        <begin position="282"/>
        <end position="299"/>
    </location>
</feature>
<dbReference type="Proteomes" id="UP001235064">
    <property type="component" value="Unassembled WGS sequence"/>
</dbReference>
<evidence type="ECO:0000256" key="3">
    <source>
        <dbReference type="ARBA" id="ARBA00022989"/>
    </source>
</evidence>
<accession>A0ABT7MUY3</accession>
<feature type="transmembrane region" description="Helical" evidence="5">
    <location>
        <begin position="404"/>
        <end position="427"/>
    </location>
</feature>
<dbReference type="GO" id="GO:0016874">
    <property type="term" value="F:ligase activity"/>
    <property type="evidence" value="ECO:0007669"/>
    <property type="project" value="UniProtKB-KW"/>
</dbReference>
<keyword evidence="3 5" id="KW-1133">Transmembrane helix</keyword>
<evidence type="ECO:0000259" key="6">
    <source>
        <dbReference type="Pfam" id="PF04932"/>
    </source>
</evidence>
<proteinExistence type="predicted"/>
<evidence type="ECO:0000256" key="5">
    <source>
        <dbReference type="SAM" id="Phobius"/>
    </source>
</evidence>
<keyword evidence="7" id="KW-0436">Ligase</keyword>
<evidence type="ECO:0000256" key="4">
    <source>
        <dbReference type="ARBA" id="ARBA00023136"/>
    </source>
</evidence>
<dbReference type="InterPro" id="IPR051533">
    <property type="entry name" value="WaaL-like"/>
</dbReference>
<dbReference type="Pfam" id="PF04932">
    <property type="entry name" value="Wzy_C"/>
    <property type="match status" value="1"/>
</dbReference>
<feature type="transmembrane region" description="Helical" evidence="5">
    <location>
        <begin position="212"/>
        <end position="230"/>
    </location>
</feature>
<evidence type="ECO:0000256" key="2">
    <source>
        <dbReference type="ARBA" id="ARBA00022692"/>
    </source>
</evidence>
<feature type="transmembrane region" description="Helical" evidence="5">
    <location>
        <begin position="17"/>
        <end position="35"/>
    </location>
</feature>
<keyword evidence="4 5" id="KW-0472">Membrane</keyword>